<dbReference type="Gene3D" id="3.90.226.10">
    <property type="entry name" value="2-enoyl-CoA Hydratase, Chain A, domain 1"/>
    <property type="match status" value="1"/>
</dbReference>
<dbReference type="Pfam" id="PF00378">
    <property type="entry name" value="ECH_1"/>
    <property type="match status" value="1"/>
</dbReference>
<dbReference type="OrthoDB" id="9807606at2"/>
<dbReference type="SUPFAM" id="SSF52096">
    <property type="entry name" value="ClpP/crotonase"/>
    <property type="match status" value="1"/>
</dbReference>
<organism evidence="3">
    <name type="scientific">Cupriavidus oxalaticus</name>
    <dbReference type="NCBI Taxonomy" id="96344"/>
    <lineage>
        <taxon>Bacteria</taxon>
        <taxon>Pseudomonadati</taxon>
        <taxon>Pseudomonadota</taxon>
        <taxon>Betaproteobacteria</taxon>
        <taxon>Burkholderiales</taxon>
        <taxon>Burkholderiaceae</taxon>
        <taxon>Cupriavidus</taxon>
    </lineage>
</organism>
<dbReference type="InterPro" id="IPR014748">
    <property type="entry name" value="Enoyl-CoA_hydra_C"/>
</dbReference>
<dbReference type="GO" id="GO:0003824">
    <property type="term" value="F:catalytic activity"/>
    <property type="evidence" value="ECO:0007669"/>
    <property type="project" value="UniProtKB-ARBA"/>
</dbReference>
<reference evidence="3" key="1">
    <citation type="submission" date="2018-01" db="EMBL/GenBank/DDBJ databases">
        <authorList>
            <person name="Clerissi C."/>
        </authorList>
    </citation>
    <scope>NUCLEOTIDE SEQUENCE</scope>
    <source>
        <strain evidence="3">Cupriavidus oxalaticus LMG 2235</strain>
    </source>
</reference>
<evidence type="ECO:0000313" key="4">
    <source>
        <dbReference type="Proteomes" id="UP000623307"/>
    </source>
</evidence>
<dbReference type="GO" id="GO:0008300">
    <property type="term" value="P:isoprenoid catabolic process"/>
    <property type="evidence" value="ECO:0007669"/>
    <property type="project" value="TreeGrafter"/>
</dbReference>
<evidence type="ECO:0000313" key="2">
    <source>
        <dbReference type="EMBL" id="QRQ94622.1"/>
    </source>
</evidence>
<dbReference type="InterPro" id="IPR029045">
    <property type="entry name" value="ClpP/crotonase-like_dom_sf"/>
</dbReference>
<comment type="similarity">
    <text evidence="1">Belongs to the enoyl-CoA hydratase/isomerase family.</text>
</comment>
<dbReference type="EMBL" id="OGUS01000120">
    <property type="protein sequence ID" value="SPC14103.1"/>
    <property type="molecule type" value="Genomic_DNA"/>
</dbReference>
<proteinExistence type="inferred from homology"/>
<evidence type="ECO:0000313" key="3">
    <source>
        <dbReference type="EMBL" id="SPC14103.1"/>
    </source>
</evidence>
<evidence type="ECO:0000256" key="1">
    <source>
        <dbReference type="ARBA" id="ARBA00005254"/>
    </source>
</evidence>
<protein>
    <submittedName>
        <fullName evidence="2 3">Enoyl-CoA hydratase</fullName>
    </submittedName>
</protein>
<dbReference type="RefSeq" id="WP_084254414.1">
    <property type="nucleotide sequence ID" value="NZ_CP069810.1"/>
</dbReference>
<reference evidence="2 4" key="2">
    <citation type="submission" date="2021-02" db="EMBL/GenBank/DDBJ databases">
        <title>Complete Genome Sequence of Cupriavidus oxalaticus Strain Ox1, a Soil Oxalate-Degrading Species.</title>
        <authorList>
            <person name="Palmieri F."/>
            <person name="Udriet P."/>
            <person name="Deuasquier M."/>
            <person name="Beaudoing E."/>
            <person name="Johnson S.L."/>
            <person name="Davenport K.W."/>
            <person name="Chain P.S."/>
            <person name="Bindschedler S."/>
            <person name="Junier P."/>
        </authorList>
    </citation>
    <scope>NUCLEOTIDE SEQUENCE [LARGE SCALE GENOMIC DNA]</scope>
    <source>
        <strain evidence="2 4">Ox1</strain>
    </source>
</reference>
<keyword evidence="4" id="KW-1185">Reference proteome</keyword>
<dbReference type="PANTHER" id="PTHR42964:SF1">
    <property type="entry name" value="POLYKETIDE BIOSYNTHESIS ENOYL-COA HYDRATASE PKSH-RELATED"/>
    <property type="match status" value="1"/>
</dbReference>
<dbReference type="Proteomes" id="UP000256862">
    <property type="component" value="Chromosome CO2235"/>
</dbReference>
<sequence length="299" mass="31134">MTSSVSPTLIETAAPTATAEAPFVRTAIDGAVFRIELNRSDARNPLSAEMVTALSKAVDRAEQMDDVRVILFTAAGKAFSAGGDLGNITDRLAVKPGADGRDPIAVGNRRYGEFLSRLAQSPKVTVACVNGAAMGGGAGLVCAVDIAVGSPAARFGFPEAGIGLVPGQILPFVSARVGDQVARRLMLTGERINGVEAHRIGLLDYLAQSEEALPVRVQEVLEFVVATAPAASVATKSLLAQARPLSAQPHEALKNYLDAASVKFAQQMRSEAVEGVTAARERRPARWNVGAGLPPLAAN</sequence>
<dbReference type="PANTHER" id="PTHR42964">
    <property type="entry name" value="ENOYL-COA HYDRATASE"/>
    <property type="match status" value="1"/>
</dbReference>
<dbReference type="InterPro" id="IPR051683">
    <property type="entry name" value="Enoyl-CoA_Hydratase/Isomerase"/>
</dbReference>
<dbReference type="Proteomes" id="UP000623307">
    <property type="component" value="Chromosome 2"/>
</dbReference>
<dbReference type="AlphaFoldDB" id="A0A375G0A9"/>
<gene>
    <name evidence="3" type="ORF">CO2235_20093</name>
    <name evidence="2" type="ORF">JTE92_14065</name>
</gene>
<accession>A0A375G0A9</accession>
<dbReference type="EMBL" id="CP069812">
    <property type="protein sequence ID" value="QRQ94622.1"/>
    <property type="molecule type" value="Genomic_DNA"/>
</dbReference>
<dbReference type="Gene3D" id="1.10.12.10">
    <property type="entry name" value="Lyase 2-enoyl-coa Hydratase, Chain A, domain 2"/>
    <property type="match status" value="1"/>
</dbReference>
<dbReference type="CDD" id="cd06558">
    <property type="entry name" value="crotonase-like"/>
    <property type="match status" value="1"/>
</dbReference>
<dbReference type="InterPro" id="IPR001753">
    <property type="entry name" value="Enoyl-CoA_hydra/iso"/>
</dbReference>
<name>A0A375G0A9_9BURK</name>
<dbReference type="GeneID" id="303490662"/>